<dbReference type="InterPro" id="IPR047177">
    <property type="entry name" value="Pept_M20A"/>
</dbReference>
<dbReference type="InterPro" id="IPR011650">
    <property type="entry name" value="Peptidase_M20_dimer"/>
</dbReference>
<dbReference type="Pfam" id="PF07687">
    <property type="entry name" value="M20_dimer"/>
    <property type="match status" value="1"/>
</dbReference>
<evidence type="ECO:0000256" key="1">
    <source>
        <dbReference type="ARBA" id="ARBA00006247"/>
    </source>
</evidence>
<evidence type="ECO:0000313" key="9">
    <source>
        <dbReference type="EMBL" id="CAI4044325.1"/>
    </source>
</evidence>
<dbReference type="InterPro" id="IPR017141">
    <property type="entry name" value="Pept_M20_carboxypep"/>
</dbReference>
<dbReference type="SUPFAM" id="SSF53187">
    <property type="entry name" value="Zn-dependent exopeptidases"/>
    <property type="match status" value="1"/>
</dbReference>
<name>A0ABN8WEJ2_SACUV</name>
<evidence type="ECO:0000256" key="4">
    <source>
        <dbReference type="ARBA" id="ARBA00022801"/>
    </source>
</evidence>
<keyword evidence="7" id="KW-1133">Transmembrane helix</keyword>
<evidence type="ECO:0000256" key="6">
    <source>
        <dbReference type="SAM" id="MobiDB-lite"/>
    </source>
</evidence>
<evidence type="ECO:0000256" key="2">
    <source>
        <dbReference type="ARBA" id="ARBA00022670"/>
    </source>
</evidence>
<proteinExistence type="inferred from homology"/>
<dbReference type="PANTHER" id="PTHR45962">
    <property type="entry name" value="N-FATTY-ACYL-AMINO ACID SYNTHASE/HYDROLASE PM20D1"/>
    <property type="match status" value="1"/>
</dbReference>
<keyword evidence="7" id="KW-0472">Membrane</keyword>
<dbReference type="EMBL" id="OX365937">
    <property type="protein sequence ID" value="CAI4044325.1"/>
    <property type="molecule type" value="Genomic_DNA"/>
</dbReference>
<accession>A0ABN8WEJ2</accession>
<gene>
    <name evidence="9" type="primary">SUVZ10G0350</name>
    <name evidence="9" type="ORF">SUVZ_10G0350</name>
</gene>
<evidence type="ECO:0000256" key="7">
    <source>
        <dbReference type="SAM" id="Phobius"/>
    </source>
</evidence>
<evidence type="ECO:0000259" key="8">
    <source>
        <dbReference type="Pfam" id="PF07687"/>
    </source>
</evidence>
<keyword evidence="3" id="KW-0479">Metal-binding</keyword>
<keyword evidence="4" id="KW-0378">Hydrolase</keyword>
<dbReference type="PROSITE" id="PS00758">
    <property type="entry name" value="ARGE_DAPE_CPG2_1"/>
    <property type="match status" value="1"/>
</dbReference>
<keyword evidence="2" id="KW-0645">Protease</keyword>
<sequence length="579" mass="64912">MIALPEEKASKKSIWQRHRAFLSGIVALVIIGTFFLTSSLHPPPPPPPHGRKPPHGGKGDRHKPICEKIDALSPSFNRSIDTILHDSTFRNNSIEKLSNAVKIPTVVQDKNPQPADDPDYYKHFYELHDYFNETFPNVNKHLKLEKINELGLLYTWEGSDPELKPLLLMAHQDVVPVNNETLSSWNFPPFSGHYDPETDFVWGRGSNDCKNLLIAEFEAVEQLLIDGFKPNRTVILSLGFDEEASGILGAASLASFLHERYGDDSIYSIIDEGEGIMEVDKDVFVATPINTEKGYVDFEISILGHGGHSSVPPDHTTIGIASELISDFEANPFDYEFEFDNPIYGLLTCAAEHSKSLSKDLKKTILGAPFCPRRKDKLVDFISEQNHLRNLIRTTQAVDIINGGVKANALPETTRFLINHRVNLHSSVSEVFERNLEYAKKIAKKYGYGLSKNGDDFIIPETDLGHIDVTVLRELEPAPFSPNSGPVWDVLAGTIQDVFENGVLQNDEEFYVSTGLFSGNTDTKYYWNLSKNIYRFVGSIIDIDLLKTLHSVNEHVDVPGHLSAIAFVYEYIVNVNEYA</sequence>
<comment type="similarity">
    <text evidence="1">Belongs to the peptidase M20A family.</text>
</comment>
<dbReference type="SUPFAM" id="SSF55031">
    <property type="entry name" value="Bacterial exopeptidase dimerisation domain"/>
    <property type="match status" value="1"/>
</dbReference>
<protein>
    <recommendedName>
        <fullName evidence="8">Peptidase M20 dimerisation domain-containing protein</fullName>
    </recommendedName>
</protein>
<dbReference type="Pfam" id="PF01546">
    <property type="entry name" value="Peptidase_M20"/>
    <property type="match status" value="1"/>
</dbReference>
<dbReference type="Proteomes" id="UP001162085">
    <property type="component" value="Chromosome 10"/>
</dbReference>
<feature type="domain" description="Peptidase M20 dimerisation" evidence="8">
    <location>
        <begin position="291"/>
        <end position="446"/>
    </location>
</feature>
<organism evidence="9 10">
    <name type="scientific">Saccharomyces uvarum</name>
    <name type="common">Yeast</name>
    <name type="synonym">Saccharomyces bayanus var. uvarum</name>
    <dbReference type="NCBI Taxonomy" id="230603"/>
    <lineage>
        <taxon>Eukaryota</taxon>
        <taxon>Fungi</taxon>
        <taxon>Dikarya</taxon>
        <taxon>Ascomycota</taxon>
        <taxon>Saccharomycotina</taxon>
        <taxon>Saccharomycetes</taxon>
        <taxon>Saccharomycetales</taxon>
        <taxon>Saccharomycetaceae</taxon>
        <taxon>Saccharomyces</taxon>
    </lineage>
</organism>
<keyword evidence="7" id="KW-0812">Transmembrane</keyword>
<dbReference type="Gene3D" id="1.10.150.900">
    <property type="match status" value="1"/>
</dbReference>
<dbReference type="PANTHER" id="PTHR45962:SF1">
    <property type="entry name" value="N-FATTY-ACYL-AMINO ACID SYNTHASE_HYDROLASE PM20D1"/>
    <property type="match status" value="1"/>
</dbReference>
<evidence type="ECO:0000313" key="10">
    <source>
        <dbReference type="Proteomes" id="UP001162085"/>
    </source>
</evidence>
<dbReference type="CDD" id="cd05674">
    <property type="entry name" value="M20_yscS"/>
    <property type="match status" value="1"/>
</dbReference>
<evidence type="ECO:0000256" key="3">
    <source>
        <dbReference type="ARBA" id="ARBA00022723"/>
    </source>
</evidence>
<dbReference type="InterPro" id="IPR036264">
    <property type="entry name" value="Bact_exopeptidase_dim_dom"/>
</dbReference>
<feature type="region of interest" description="Disordered" evidence="6">
    <location>
        <begin position="40"/>
        <end position="64"/>
    </location>
</feature>
<reference evidence="9" key="1">
    <citation type="submission" date="2022-10" db="EMBL/GenBank/DDBJ databases">
        <authorList>
            <person name="Byrne P K."/>
        </authorList>
    </citation>
    <scope>NUCLEOTIDE SEQUENCE</scope>
    <source>
        <strain evidence="9">ZP964</strain>
    </source>
</reference>
<dbReference type="InterPro" id="IPR001261">
    <property type="entry name" value="ArgE/DapE_CS"/>
</dbReference>
<evidence type="ECO:0000256" key="5">
    <source>
        <dbReference type="ARBA" id="ARBA00022833"/>
    </source>
</evidence>
<dbReference type="Gene3D" id="3.40.630.10">
    <property type="entry name" value="Zn peptidases"/>
    <property type="match status" value="1"/>
</dbReference>
<dbReference type="InterPro" id="IPR002933">
    <property type="entry name" value="Peptidase_M20"/>
</dbReference>
<dbReference type="PROSITE" id="PS00759">
    <property type="entry name" value="ARGE_DAPE_CPG2_2"/>
    <property type="match status" value="1"/>
</dbReference>
<dbReference type="PIRSF" id="PIRSF037217">
    <property type="entry name" value="Carboxypeptidase_S"/>
    <property type="match status" value="1"/>
</dbReference>
<keyword evidence="5" id="KW-0862">Zinc</keyword>
<feature type="transmembrane region" description="Helical" evidence="7">
    <location>
        <begin position="20"/>
        <end position="40"/>
    </location>
</feature>
<dbReference type="Gene3D" id="3.30.70.360">
    <property type="match status" value="1"/>
</dbReference>
<keyword evidence="10" id="KW-1185">Reference proteome</keyword>